<proteinExistence type="predicted"/>
<gene>
    <name evidence="1" type="ORF">EVAR_100751_1</name>
</gene>
<protein>
    <submittedName>
        <fullName evidence="1">Uncharacterized protein</fullName>
    </submittedName>
</protein>
<reference evidence="1 2" key="1">
    <citation type="journal article" date="2019" name="Commun. Biol.">
        <title>The bagworm genome reveals a unique fibroin gene that provides high tensile strength.</title>
        <authorList>
            <person name="Kono N."/>
            <person name="Nakamura H."/>
            <person name="Ohtoshi R."/>
            <person name="Tomita M."/>
            <person name="Numata K."/>
            <person name="Arakawa K."/>
        </authorList>
    </citation>
    <scope>NUCLEOTIDE SEQUENCE [LARGE SCALE GENOMIC DNA]</scope>
</reference>
<sequence>MANTDWTSQRRAFYQVEPLPYTYSVFNPVSCFSNKEYGYLEWSNFVEHRKIGLGSPRFVPAERRRRSRALIVARSFVEPHSLFRSTTHTRYLTRLNIITDTIVGELDQAGRAGGGAAATQLSAQSGPYISAIEPDTGEIFPPIDVPASNASNNLTVIGGLSRRVCDFITFQYKPIDLRS</sequence>
<keyword evidence="2" id="KW-1185">Reference proteome</keyword>
<organism evidence="1 2">
    <name type="scientific">Eumeta variegata</name>
    <name type="common">Bagworm moth</name>
    <name type="synonym">Eumeta japonica</name>
    <dbReference type="NCBI Taxonomy" id="151549"/>
    <lineage>
        <taxon>Eukaryota</taxon>
        <taxon>Metazoa</taxon>
        <taxon>Ecdysozoa</taxon>
        <taxon>Arthropoda</taxon>
        <taxon>Hexapoda</taxon>
        <taxon>Insecta</taxon>
        <taxon>Pterygota</taxon>
        <taxon>Neoptera</taxon>
        <taxon>Endopterygota</taxon>
        <taxon>Lepidoptera</taxon>
        <taxon>Glossata</taxon>
        <taxon>Ditrysia</taxon>
        <taxon>Tineoidea</taxon>
        <taxon>Psychidae</taxon>
        <taxon>Oiketicinae</taxon>
        <taxon>Eumeta</taxon>
    </lineage>
</organism>
<dbReference type="AlphaFoldDB" id="A0A4C1ZBI0"/>
<comment type="caution">
    <text evidence="1">The sequence shown here is derived from an EMBL/GenBank/DDBJ whole genome shotgun (WGS) entry which is preliminary data.</text>
</comment>
<evidence type="ECO:0000313" key="2">
    <source>
        <dbReference type="Proteomes" id="UP000299102"/>
    </source>
</evidence>
<dbReference type="Proteomes" id="UP000299102">
    <property type="component" value="Unassembled WGS sequence"/>
</dbReference>
<evidence type="ECO:0000313" key="1">
    <source>
        <dbReference type="EMBL" id="GBP84484.1"/>
    </source>
</evidence>
<name>A0A4C1ZBI0_EUMVA</name>
<dbReference type="EMBL" id="BGZK01001681">
    <property type="protein sequence ID" value="GBP84484.1"/>
    <property type="molecule type" value="Genomic_DNA"/>
</dbReference>
<accession>A0A4C1ZBI0</accession>